<accession>A0A0J8TP35</accession>
<dbReference type="EMBL" id="DS268140">
    <property type="protein sequence ID" value="KMU75502.1"/>
    <property type="molecule type" value="Genomic_DNA"/>
</dbReference>
<sequence>MVFSPSRTVIYAKRYRLGTHIFDVSRVVIWPYSISLPRPQLTLTARWAGILAQSSGLPTVAEKFFEIGGLEREWPASAIEEFELKISGGRIKPRWFSCGESNSTSGEYNGHISLHRAEKQSHMELGIRRLMGTNCISDTSLHCSRHSSSALDSIYITGIDPYVVLNRNLHAGAPRHIAVLLAVANELECAYPASGISGLPRRETAPDSIGPEDAQFCRGKWEVTQASESSRLSYIVVSSRGVTSEILPASCKAIRWSDINQFCFSNPSPGQGETTLVIMQGW</sequence>
<name>A0A0J8TP35_COCIT</name>
<gene>
    <name evidence="1" type="ORF">CISG_05135</name>
</gene>
<evidence type="ECO:0000313" key="1">
    <source>
        <dbReference type="EMBL" id="KMU75502.1"/>
    </source>
</evidence>
<reference evidence="2" key="1">
    <citation type="journal article" date="2010" name="Genome Res.">
        <title>Population genomic sequencing of Coccidioides fungi reveals recent hybridization and transposon control.</title>
        <authorList>
            <person name="Neafsey D.E."/>
            <person name="Barker B.M."/>
            <person name="Sharpton T.J."/>
            <person name="Stajich J.E."/>
            <person name="Park D.J."/>
            <person name="Whiston E."/>
            <person name="Hung C.-Y."/>
            <person name="McMahan C."/>
            <person name="White J."/>
            <person name="Sykes S."/>
            <person name="Heiman D."/>
            <person name="Young S."/>
            <person name="Zeng Q."/>
            <person name="Abouelleil A."/>
            <person name="Aftuck L."/>
            <person name="Bessette D."/>
            <person name="Brown A."/>
            <person name="FitzGerald M."/>
            <person name="Lui A."/>
            <person name="Macdonald J.P."/>
            <person name="Priest M."/>
            <person name="Orbach M.J."/>
            <person name="Galgiani J.N."/>
            <person name="Kirkland T.N."/>
            <person name="Cole G.T."/>
            <person name="Birren B.W."/>
            <person name="Henn M.R."/>
            <person name="Taylor J.W."/>
            <person name="Rounsley S.D."/>
        </authorList>
    </citation>
    <scope>NUCLEOTIDE SEQUENCE [LARGE SCALE GENOMIC DNA]</scope>
    <source>
        <strain evidence="2">RMSCC 3703</strain>
    </source>
</reference>
<protein>
    <submittedName>
        <fullName evidence="1">Uncharacterized protein</fullName>
    </submittedName>
</protein>
<proteinExistence type="predicted"/>
<dbReference type="AlphaFoldDB" id="A0A0J8TP35"/>
<organism evidence="1 2">
    <name type="scientific">Coccidioides immitis RMSCC 3703</name>
    <dbReference type="NCBI Taxonomy" id="454286"/>
    <lineage>
        <taxon>Eukaryota</taxon>
        <taxon>Fungi</taxon>
        <taxon>Dikarya</taxon>
        <taxon>Ascomycota</taxon>
        <taxon>Pezizomycotina</taxon>
        <taxon>Eurotiomycetes</taxon>
        <taxon>Eurotiomycetidae</taxon>
        <taxon>Onygenales</taxon>
        <taxon>Onygenaceae</taxon>
        <taxon>Coccidioides</taxon>
    </lineage>
</organism>
<dbReference type="Proteomes" id="UP000054559">
    <property type="component" value="Unassembled WGS sequence"/>
</dbReference>
<evidence type="ECO:0000313" key="2">
    <source>
        <dbReference type="Proteomes" id="UP000054559"/>
    </source>
</evidence>